<comment type="caution">
    <text evidence="3">The sequence shown here is derived from an EMBL/GenBank/DDBJ whole genome shotgun (WGS) entry which is preliminary data.</text>
</comment>
<reference evidence="3 4" key="1">
    <citation type="submission" date="2018-01" db="EMBL/GenBank/DDBJ databases">
        <title>Cryobacterium sp. nov., from glaciers in China.</title>
        <authorList>
            <person name="Liu Q."/>
            <person name="Xin Y.-H."/>
        </authorList>
    </citation>
    <scope>NUCLEOTIDE SEQUENCE [LARGE SCALE GENOMIC DNA]</scope>
    <source>
        <strain evidence="3 4">TMN-42</strain>
    </source>
</reference>
<feature type="compositionally biased region" description="Basic and acidic residues" evidence="1">
    <location>
        <begin position="78"/>
        <end position="92"/>
    </location>
</feature>
<feature type="region of interest" description="Disordered" evidence="1">
    <location>
        <begin position="78"/>
        <end position="98"/>
    </location>
</feature>
<name>A0A2S3ZFW5_9MICO</name>
<feature type="transmembrane region" description="Helical" evidence="2">
    <location>
        <begin position="26"/>
        <end position="45"/>
    </location>
</feature>
<keyword evidence="2" id="KW-0472">Membrane</keyword>
<protein>
    <submittedName>
        <fullName evidence="3">Uncharacterized protein</fullName>
    </submittedName>
</protein>
<proteinExistence type="predicted"/>
<evidence type="ECO:0000313" key="3">
    <source>
        <dbReference type="EMBL" id="POH65964.1"/>
    </source>
</evidence>
<evidence type="ECO:0000256" key="1">
    <source>
        <dbReference type="SAM" id="MobiDB-lite"/>
    </source>
</evidence>
<keyword evidence="4" id="KW-1185">Reference proteome</keyword>
<organism evidence="3 4">
    <name type="scientific">Cryobacterium zongtaii</name>
    <dbReference type="NCBI Taxonomy" id="1259217"/>
    <lineage>
        <taxon>Bacteria</taxon>
        <taxon>Bacillati</taxon>
        <taxon>Actinomycetota</taxon>
        <taxon>Actinomycetes</taxon>
        <taxon>Micrococcales</taxon>
        <taxon>Microbacteriaceae</taxon>
        <taxon>Cryobacterium</taxon>
    </lineage>
</organism>
<dbReference type="EMBL" id="PPXD01000011">
    <property type="protein sequence ID" value="POH65964.1"/>
    <property type="molecule type" value="Genomic_DNA"/>
</dbReference>
<evidence type="ECO:0000313" key="4">
    <source>
        <dbReference type="Proteomes" id="UP000237340"/>
    </source>
</evidence>
<dbReference type="AlphaFoldDB" id="A0A2S3ZFW5"/>
<sequence>MSNTTNRGRVTRLSTETKAAFKTTEFIAYVVILVGLFVASAMVDNGDDGEGFGAQDAWFYATLLTIGYMVSRGLAKSGSREYYDHDDHDTRRKPAPAE</sequence>
<feature type="transmembrane region" description="Helical" evidence="2">
    <location>
        <begin position="57"/>
        <end position="75"/>
    </location>
</feature>
<accession>A0A2S3ZFW5</accession>
<keyword evidence="2" id="KW-1133">Transmembrane helix</keyword>
<dbReference type="Proteomes" id="UP000237340">
    <property type="component" value="Unassembled WGS sequence"/>
</dbReference>
<gene>
    <name evidence="3" type="ORF">C3B61_09350</name>
</gene>
<dbReference type="RefSeq" id="WP_103460373.1">
    <property type="nucleotide sequence ID" value="NZ_PPXD01000011.1"/>
</dbReference>
<keyword evidence="2" id="KW-0812">Transmembrane</keyword>
<evidence type="ECO:0000256" key="2">
    <source>
        <dbReference type="SAM" id="Phobius"/>
    </source>
</evidence>